<protein>
    <submittedName>
        <fullName evidence="2">Nuclear pore complex protein Nup98-Nup96</fullName>
    </submittedName>
</protein>
<evidence type="ECO:0000313" key="3">
    <source>
        <dbReference type="Proteomes" id="UP000187455"/>
    </source>
</evidence>
<dbReference type="STRING" id="133383.A0A1R0GXB2"/>
<feature type="compositionally biased region" description="Polar residues" evidence="1">
    <location>
        <begin position="399"/>
        <end position="411"/>
    </location>
</feature>
<feature type="compositionally biased region" description="Low complexity" evidence="1">
    <location>
        <begin position="115"/>
        <end position="192"/>
    </location>
</feature>
<feature type="compositionally biased region" description="Low complexity" evidence="1">
    <location>
        <begin position="412"/>
        <end position="426"/>
    </location>
</feature>
<dbReference type="EMBL" id="LSSL01002368">
    <property type="protein sequence ID" value="OLY81533.1"/>
    <property type="molecule type" value="Genomic_DNA"/>
</dbReference>
<keyword evidence="3" id="KW-1185">Reference proteome</keyword>
<dbReference type="Pfam" id="PF13634">
    <property type="entry name" value="Nucleoporin_FG"/>
    <property type="match status" value="2"/>
</dbReference>
<feature type="region of interest" description="Disordered" evidence="1">
    <location>
        <begin position="109"/>
        <end position="192"/>
    </location>
</feature>
<proteinExistence type="predicted"/>
<comment type="caution">
    <text evidence="2">The sequence shown here is derived from an EMBL/GenBank/DDBJ whole genome shotgun (WGS) entry which is preliminary data.</text>
</comment>
<reference evidence="2 3" key="1">
    <citation type="journal article" date="2016" name="Mol. Biol. Evol.">
        <title>Genome-Wide Survey of Gut Fungi (Harpellales) Reveals the First Horizontally Transferred Ubiquitin Gene from a Mosquito Host.</title>
        <authorList>
            <person name="Wang Y."/>
            <person name="White M.M."/>
            <person name="Kvist S."/>
            <person name="Moncalvo J.M."/>
        </authorList>
    </citation>
    <scope>NUCLEOTIDE SEQUENCE [LARGE SCALE GENOMIC DNA]</scope>
    <source>
        <strain evidence="2 3">ALG-7-W6</strain>
    </source>
</reference>
<organism evidence="2 3">
    <name type="scientific">Smittium mucronatum</name>
    <dbReference type="NCBI Taxonomy" id="133383"/>
    <lineage>
        <taxon>Eukaryota</taxon>
        <taxon>Fungi</taxon>
        <taxon>Fungi incertae sedis</taxon>
        <taxon>Zoopagomycota</taxon>
        <taxon>Kickxellomycotina</taxon>
        <taxon>Harpellomycetes</taxon>
        <taxon>Harpellales</taxon>
        <taxon>Legeriomycetaceae</taxon>
        <taxon>Smittium</taxon>
    </lineage>
</organism>
<dbReference type="Proteomes" id="UP000187455">
    <property type="component" value="Unassembled WGS sequence"/>
</dbReference>
<dbReference type="GO" id="GO:0005643">
    <property type="term" value="C:nuclear pore"/>
    <property type="evidence" value="ECO:0007669"/>
    <property type="project" value="UniProtKB-ARBA"/>
</dbReference>
<sequence length="527" mass="55738">MASNTSLFGNNSSSSGVGLFGKSTNSNSASTGSGLFGNTATSNNTSSGSNLFGNTSSTNTTSAGGSLFGNPSNTNATSTGTSLFGNTNSNNTASTGTGLFGNTAAANTSSTGNSLFGNTNTANTTTTGTSLFGNTNSNNTTSTGTSLFGNTNTANTTTTGTSLFGNTNSNNTTSTGTGLFGNTNTANTSSTGTGLFGNTNTVNTSSTGTGLFGNTNTANSNSTGTGLFGNASTNSTSGTGLLGNTSNSISSNIFGNSGSNTTINSTQTPTASLPASQINRNTNFSDLPEQTKQALINIELMKKKQMDISTLLRPENVISQIESIKRQTFVLEQNLASLKLTIENSKKKVDIDKESINTIYRETDRAITVISQAMDDSNWEVNNLSALQMAQRQSAISNNNYPFTSITSSNPQNQNQQQQQQQQQHQLNPTEASRRIQYILMNSNLTIDFFGKWLINAEQKFQQIQSSLESLERFINPIYLDLSKPKPNTDYIKKLNEVVRNQSESLIGLGRKLSQINDEFTKLSREP</sequence>
<dbReference type="OrthoDB" id="2538017at2759"/>
<name>A0A1R0GXB2_9FUNG</name>
<gene>
    <name evidence="2" type="ORF">AYI68_g4360</name>
</gene>
<feature type="compositionally biased region" description="Polar residues" evidence="1">
    <location>
        <begin position="69"/>
        <end position="84"/>
    </location>
</feature>
<feature type="compositionally biased region" description="Low complexity" evidence="1">
    <location>
        <begin position="47"/>
        <end position="65"/>
    </location>
</feature>
<accession>A0A1R0GXB2</accession>
<evidence type="ECO:0000313" key="2">
    <source>
        <dbReference type="EMBL" id="OLY81533.1"/>
    </source>
</evidence>
<feature type="region of interest" description="Disordered" evidence="1">
    <location>
        <begin position="399"/>
        <end position="429"/>
    </location>
</feature>
<dbReference type="Gene3D" id="6.10.140.1350">
    <property type="match status" value="1"/>
</dbReference>
<dbReference type="InterPro" id="IPR025574">
    <property type="entry name" value="Nucleoporin_FG_rpt"/>
</dbReference>
<feature type="region of interest" description="Disordered" evidence="1">
    <location>
        <begin position="47"/>
        <end position="89"/>
    </location>
</feature>
<dbReference type="AlphaFoldDB" id="A0A1R0GXB2"/>
<evidence type="ECO:0000256" key="1">
    <source>
        <dbReference type="SAM" id="MobiDB-lite"/>
    </source>
</evidence>